<proteinExistence type="predicted"/>
<dbReference type="KEGG" id="tpsc:RBB77_07815"/>
<evidence type="ECO:0000313" key="2">
    <source>
        <dbReference type="EMBL" id="XCB34793.1"/>
    </source>
</evidence>
<reference evidence="2" key="2">
    <citation type="journal article" date="2024" name="Environ. Microbiol.">
        <title>Genome analysis and description of Tunturibacter gen. nov. expands the diversity of Terriglobia in tundra soils.</title>
        <authorList>
            <person name="Messyasz A."/>
            <person name="Mannisto M.K."/>
            <person name="Kerkhof L.J."/>
            <person name="Haggblom M.M."/>
        </authorList>
    </citation>
    <scope>NUCLEOTIDE SEQUENCE</scope>
    <source>
        <strain evidence="2">X5P6</strain>
    </source>
</reference>
<dbReference type="AlphaFoldDB" id="A0AAU7ZUT8"/>
<evidence type="ECO:0000256" key="1">
    <source>
        <dbReference type="SAM" id="MobiDB-lite"/>
    </source>
</evidence>
<dbReference type="InterPro" id="IPR011030">
    <property type="entry name" value="Lipovitellin_superhlx_dom"/>
</dbReference>
<dbReference type="RefSeq" id="WP_353066242.1">
    <property type="nucleotide sequence ID" value="NZ_CP132942.1"/>
</dbReference>
<accession>A0AAU7ZUT8</accession>
<evidence type="ECO:0008006" key="3">
    <source>
        <dbReference type="Google" id="ProtNLM"/>
    </source>
</evidence>
<sequence length="250" mass="26892">MPSQIRAGTFDSQAFRASQARAERDANLDLHAICRLLEADLVDANMEVRGHAVVVLGGLVRRIGNTEADRQLLASTVLSCLDKSNDQGIQLMCSTLIDHRTPMSAIAQFKDLAARKIADGTAYSSLAIGLARVATSGPNPDADAVLADFFRSPSVSDDLKTRAIFSLQNMPLSDQVLDAVAELLSKTKSDELKLKIIQVSPKFGEHAMEREHHTLLALEANLSESEKVRQAAGNALRASPQADTAVPGIH</sequence>
<feature type="region of interest" description="Disordered" evidence="1">
    <location>
        <begin position="231"/>
        <end position="250"/>
    </location>
</feature>
<name>A0AAU7ZUT8_9BACT</name>
<protein>
    <recommendedName>
        <fullName evidence="3">HEAT repeat domain-containing protein</fullName>
    </recommendedName>
</protein>
<dbReference type="SUPFAM" id="SSF48431">
    <property type="entry name" value="Lipovitellin-phosvitin complex, superhelical domain"/>
    <property type="match status" value="1"/>
</dbReference>
<organism evidence="2">
    <name type="scientific">Tunturiibacter psychrotolerans</name>
    <dbReference type="NCBI Taxonomy" id="3069686"/>
    <lineage>
        <taxon>Bacteria</taxon>
        <taxon>Pseudomonadati</taxon>
        <taxon>Acidobacteriota</taxon>
        <taxon>Terriglobia</taxon>
        <taxon>Terriglobales</taxon>
        <taxon>Acidobacteriaceae</taxon>
        <taxon>Tunturiibacter</taxon>
    </lineage>
</organism>
<gene>
    <name evidence="2" type="ORF">RBB77_07815</name>
</gene>
<reference evidence="2" key="1">
    <citation type="submission" date="2023-08" db="EMBL/GenBank/DDBJ databases">
        <authorList>
            <person name="Messyasz A."/>
            <person name="Mannisto M.K."/>
            <person name="Kerkhof L.J."/>
            <person name="Haggblom M."/>
        </authorList>
    </citation>
    <scope>NUCLEOTIDE SEQUENCE</scope>
    <source>
        <strain evidence="2">X5P6</strain>
    </source>
</reference>
<dbReference type="EMBL" id="CP132942">
    <property type="protein sequence ID" value="XCB34793.1"/>
    <property type="molecule type" value="Genomic_DNA"/>
</dbReference>